<evidence type="ECO:0000313" key="3">
    <source>
        <dbReference type="EMBL" id="MBB3187824.1"/>
    </source>
</evidence>
<dbReference type="InterPro" id="IPR000868">
    <property type="entry name" value="Isochorismatase-like_dom"/>
</dbReference>
<dbReference type="Pfam" id="PF00857">
    <property type="entry name" value="Isochorismatase"/>
    <property type="match status" value="1"/>
</dbReference>
<dbReference type="PANTHER" id="PTHR43540:SF6">
    <property type="entry name" value="ISOCHORISMATASE-LIKE DOMAIN-CONTAINING PROTEIN"/>
    <property type="match status" value="1"/>
</dbReference>
<dbReference type="EMBL" id="JACHYB010000002">
    <property type="protein sequence ID" value="MBB3187824.1"/>
    <property type="molecule type" value="Genomic_DNA"/>
</dbReference>
<dbReference type="RefSeq" id="WP_183413644.1">
    <property type="nucleotide sequence ID" value="NZ_JACHYB010000002.1"/>
</dbReference>
<evidence type="ECO:0000256" key="1">
    <source>
        <dbReference type="ARBA" id="ARBA00022801"/>
    </source>
</evidence>
<keyword evidence="1" id="KW-0378">Hydrolase</keyword>
<dbReference type="Proteomes" id="UP000544222">
    <property type="component" value="Unassembled WGS sequence"/>
</dbReference>
<proteinExistence type="predicted"/>
<organism evidence="3 4">
    <name type="scientific">Microbacter margulisiae</name>
    <dbReference type="NCBI Taxonomy" id="1350067"/>
    <lineage>
        <taxon>Bacteria</taxon>
        <taxon>Pseudomonadati</taxon>
        <taxon>Bacteroidota</taxon>
        <taxon>Bacteroidia</taxon>
        <taxon>Bacteroidales</taxon>
        <taxon>Porphyromonadaceae</taxon>
        <taxon>Microbacter</taxon>
    </lineage>
</organism>
<dbReference type="CDD" id="cd00431">
    <property type="entry name" value="cysteine_hydrolases"/>
    <property type="match status" value="1"/>
</dbReference>
<name>A0A7W5DSL0_9PORP</name>
<feature type="domain" description="Isochorismatase-like" evidence="2">
    <location>
        <begin position="16"/>
        <end position="185"/>
    </location>
</feature>
<evidence type="ECO:0000259" key="2">
    <source>
        <dbReference type="Pfam" id="PF00857"/>
    </source>
</evidence>
<dbReference type="Gene3D" id="3.40.50.850">
    <property type="entry name" value="Isochorismatase-like"/>
    <property type="match status" value="1"/>
</dbReference>
<comment type="caution">
    <text evidence="3">The sequence shown here is derived from an EMBL/GenBank/DDBJ whole genome shotgun (WGS) entry which is preliminary data.</text>
</comment>
<dbReference type="InterPro" id="IPR050272">
    <property type="entry name" value="Isochorismatase-like_hydrls"/>
</dbReference>
<dbReference type="AlphaFoldDB" id="A0A7W5DSL0"/>
<dbReference type="SUPFAM" id="SSF52499">
    <property type="entry name" value="Isochorismatase-like hydrolases"/>
    <property type="match status" value="1"/>
</dbReference>
<protein>
    <submittedName>
        <fullName evidence="3">Nicotinamidase-related amidase</fullName>
    </submittedName>
</protein>
<reference evidence="3 4" key="1">
    <citation type="submission" date="2020-08" db="EMBL/GenBank/DDBJ databases">
        <title>Genomic Encyclopedia of Type Strains, Phase IV (KMG-IV): sequencing the most valuable type-strain genomes for metagenomic binning, comparative biology and taxonomic classification.</title>
        <authorList>
            <person name="Goeker M."/>
        </authorList>
    </citation>
    <scope>NUCLEOTIDE SEQUENCE [LARGE SCALE GENOMIC DNA]</scope>
    <source>
        <strain evidence="3 4">DSM 27471</strain>
    </source>
</reference>
<evidence type="ECO:0000313" key="4">
    <source>
        <dbReference type="Proteomes" id="UP000544222"/>
    </source>
</evidence>
<dbReference type="PANTHER" id="PTHR43540">
    <property type="entry name" value="PEROXYUREIDOACRYLATE/UREIDOACRYLATE AMIDOHYDROLASE-RELATED"/>
    <property type="match status" value="1"/>
</dbReference>
<sequence>MAQDEILKTIVAPDKTMVLIWDVQNMLVDKIYNKTEFLVHNNEVLSKAREKQIPVSFSKITPLPQQFESPARKYFGAKRMAALKSTPEGFDLAIEPKAGEIVIPKNTASIFIGTNFELLMRNAGLTTIVFTGIATEIGVESSARDALNRGFFPVIVTDAVSSYDQEAHNRSLTNMKNMMILLTTQELLDLWQ</sequence>
<gene>
    <name evidence="3" type="ORF">FHX64_002022</name>
</gene>
<dbReference type="InterPro" id="IPR036380">
    <property type="entry name" value="Isochorismatase-like_sf"/>
</dbReference>
<keyword evidence="4" id="KW-1185">Reference proteome</keyword>
<dbReference type="GO" id="GO:0016787">
    <property type="term" value="F:hydrolase activity"/>
    <property type="evidence" value="ECO:0007669"/>
    <property type="project" value="UniProtKB-KW"/>
</dbReference>
<accession>A0A7W5DSL0</accession>